<evidence type="ECO:0000313" key="2">
    <source>
        <dbReference type="Proteomes" id="UP000001194"/>
    </source>
</evidence>
<reference evidence="1 2" key="1">
    <citation type="journal article" date="2008" name="Nature">
        <title>The genome of Laccaria bicolor provides insights into mycorrhizal symbiosis.</title>
        <authorList>
            <person name="Martin F."/>
            <person name="Aerts A."/>
            <person name="Ahren D."/>
            <person name="Brun A."/>
            <person name="Danchin E.G.J."/>
            <person name="Duchaussoy F."/>
            <person name="Gibon J."/>
            <person name="Kohler A."/>
            <person name="Lindquist E."/>
            <person name="Pereda V."/>
            <person name="Salamov A."/>
            <person name="Shapiro H.J."/>
            <person name="Wuyts J."/>
            <person name="Blaudez D."/>
            <person name="Buee M."/>
            <person name="Brokstein P."/>
            <person name="Canbaeck B."/>
            <person name="Cohen D."/>
            <person name="Courty P.E."/>
            <person name="Coutinho P.M."/>
            <person name="Delaruelle C."/>
            <person name="Detter J.C."/>
            <person name="Deveau A."/>
            <person name="DiFazio S."/>
            <person name="Duplessis S."/>
            <person name="Fraissinet-Tachet L."/>
            <person name="Lucic E."/>
            <person name="Frey-Klett P."/>
            <person name="Fourrey C."/>
            <person name="Feussner I."/>
            <person name="Gay G."/>
            <person name="Grimwood J."/>
            <person name="Hoegger P.J."/>
            <person name="Jain P."/>
            <person name="Kilaru S."/>
            <person name="Labbe J."/>
            <person name="Lin Y.C."/>
            <person name="Legue V."/>
            <person name="Le Tacon F."/>
            <person name="Marmeisse R."/>
            <person name="Melayah D."/>
            <person name="Montanini B."/>
            <person name="Muratet M."/>
            <person name="Nehls U."/>
            <person name="Niculita-Hirzel H."/>
            <person name="Oudot-Le Secq M.P."/>
            <person name="Peter M."/>
            <person name="Quesneville H."/>
            <person name="Rajashekar B."/>
            <person name="Reich M."/>
            <person name="Rouhier N."/>
            <person name="Schmutz J."/>
            <person name="Yin T."/>
            <person name="Chalot M."/>
            <person name="Henrissat B."/>
            <person name="Kuees U."/>
            <person name="Lucas S."/>
            <person name="Van de Peer Y."/>
            <person name="Podila G.K."/>
            <person name="Polle A."/>
            <person name="Pukkila P.J."/>
            <person name="Richardson P.M."/>
            <person name="Rouze P."/>
            <person name="Sanders I.R."/>
            <person name="Stajich J.E."/>
            <person name="Tunlid A."/>
            <person name="Tuskan G."/>
            <person name="Grigoriev I.V."/>
        </authorList>
    </citation>
    <scope>NUCLEOTIDE SEQUENCE [LARGE SCALE GENOMIC DNA]</scope>
    <source>
        <strain evidence="2">S238N-H82 / ATCC MYA-4686</strain>
    </source>
</reference>
<dbReference type="SUPFAM" id="SSF52047">
    <property type="entry name" value="RNI-like"/>
    <property type="match status" value="1"/>
</dbReference>
<name>B0D2R2_LACBS</name>
<keyword evidence="2" id="KW-1185">Reference proteome</keyword>
<proteinExistence type="predicted"/>
<dbReference type="EMBL" id="DS547096">
    <property type="protein sequence ID" value="EDR11138.1"/>
    <property type="molecule type" value="Genomic_DNA"/>
</dbReference>
<organism evidence="2">
    <name type="scientific">Laccaria bicolor (strain S238N-H82 / ATCC MYA-4686)</name>
    <name type="common">Bicoloured deceiver</name>
    <name type="synonym">Laccaria laccata var. bicolor</name>
    <dbReference type="NCBI Taxonomy" id="486041"/>
    <lineage>
        <taxon>Eukaryota</taxon>
        <taxon>Fungi</taxon>
        <taxon>Dikarya</taxon>
        <taxon>Basidiomycota</taxon>
        <taxon>Agaricomycotina</taxon>
        <taxon>Agaricomycetes</taxon>
        <taxon>Agaricomycetidae</taxon>
        <taxon>Agaricales</taxon>
        <taxon>Agaricineae</taxon>
        <taxon>Hydnangiaceae</taxon>
        <taxon>Laccaria</taxon>
    </lineage>
</organism>
<dbReference type="AlphaFoldDB" id="B0D2R2"/>
<dbReference type="InterPro" id="IPR032675">
    <property type="entry name" value="LRR_dom_sf"/>
</dbReference>
<dbReference type="KEGG" id="lbc:LACBIDRAFT_293295"/>
<accession>B0D2R2</accession>
<protein>
    <submittedName>
        <fullName evidence="1">Predicted protein</fullName>
    </submittedName>
</protein>
<dbReference type="RefSeq" id="XP_001878439.1">
    <property type="nucleotide sequence ID" value="XM_001878404.1"/>
</dbReference>
<dbReference type="InParanoid" id="B0D2R2"/>
<dbReference type="HOGENOM" id="CLU_497013_0_0_1"/>
<dbReference type="Proteomes" id="UP000001194">
    <property type="component" value="Unassembled WGS sequence"/>
</dbReference>
<evidence type="ECO:0000313" key="1">
    <source>
        <dbReference type="EMBL" id="EDR11138.1"/>
    </source>
</evidence>
<dbReference type="GeneID" id="6073968"/>
<dbReference type="OrthoDB" id="3232644at2759"/>
<gene>
    <name evidence="1" type="ORF">LACBIDRAFT_293295</name>
</gene>
<dbReference type="Gene3D" id="3.80.10.10">
    <property type="entry name" value="Ribonuclease Inhibitor"/>
    <property type="match status" value="1"/>
</dbReference>
<sequence length="548" mass="62815">MRKPPVDWEILPPEIWTLIFRHATLVPDLTSTDLCNYGMGDPINCQQRKLHKRSLRTKQILVRRSHRSSIDSDTGELPLGWWTKRLDVAMRDSTNDAKSDMVLVGRIVAMLPNLSILTFNVRGHGYFPAYGGLQTLPSSILQSTSPENLNVVYWHSPHILPTAEDWVKLLSSRPHLRSMSDFGWGEYRPVVNAVPNLPSLTSLHLSFSWSIEYFSRLELPHLQHLTYRANSDFTTNFAPFLQNHGAKLMSFTTDYHTSEWNMLPLVSETCPNLISLELSMDDWIFLPGNICALPPIRLMKLTCRRLEHGRHLYRRLFPFIIDAMTVCPTLKTVRSTENPFGGGGNIRKCGRTADRPKLRCLFWPQLSCIVPSFKTALRPPMDKRYLCTMNYFRKCGDYPHHWAHKNLNSKRAIDFLIFDFIVKAKAICTTLNTVGLSSERNVVGLKAQTRLRREQLKVVTGGELVYRDSFPPPLFRNISDQQRACPPNNYVGACHARSQSYLDGVIQLRHGRPHNVPTKKTAQAVFMDEAKFGSGMQDLVYKRYPFFI</sequence>